<name>A0A086PEW7_SPHHM</name>
<keyword evidence="3" id="KW-1185">Reference proteome</keyword>
<dbReference type="PATRIC" id="fig|1219045.3.peg.186"/>
<reference evidence="2" key="1">
    <citation type="submission" date="2014-08" db="EMBL/GenBank/DDBJ databases">
        <title>Draft genome sequences of Sphingobium herbicidovorans.</title>
        <authorList>
            <person name="Gan H.M."/>
            <person name="Gan H.Y."/>
            <person name="Savka M.A."/>
        </authorList>
    </citation>
    <scope>NUCLEOTIDE SEQUENCE [LARGE SCALE GENOMIC DNA]</scope>
    <source>
        <strain evidence="2">NBRC 16415</strain>
    </source>
</reference>
<dbReference type="Gene3D" id="3.20.20.80">
    <property type="entry name" value="Glycosidases"/>
    <property type="match status" value="1"/>
</dbReference>
<proteinExistence type="predicted"/>
<dbReference type="Pfam" id="PF06283">
    <property type="entry name" value="ThuA"/>
    <property type="match status" value="1"/>
</dbReference>
<dbReference type="Gene3D" id="3.40.50.880">
    <property type="match status" value="1"/>
</dbReference>
<accession>A0A086PEW7</accession>
<gene>
    <name evidence="2" type="ORF">BV98_000186</name>
</gene>
<dbReference type="CDD" id="cd03143">
    <property type="entry name" value="A4_beta-galactosidase_middle_domain"/>
    <property type="match status" value="1"/>
</dbReference>
<dbReference type="SUPFAM" id="SSF52317">
    <property type="entry name" value="Class I glutamine amidotransferase-like"/>
    <property type="match status" value="1"/>
</dbReference>
<dbReference type="InterPro" id="IPR017853">
    <property type="entry name" value="GH"/>
</dbReference>
<organism evidence="2 3">
    <name type="scientific">Sphingobium herbicidovorans (strain ATCC 700291 / DSM 11019 / CCUG 56400 / KCTC 2939 / LMG 18315 / NBRC 16415 / MH)</name>
    <name type="common">Sphingomonas herbicidovorans</name>
    <dbReference type="NCBI Taxonomy" id="1219045"/>
    <lineage>
        <taxon>Bacteria</taxon>
        <taxon>Pseudomonadati</taxon>
        <taxon>Pseudomonadota</taxon>
        <taxon>Alphaproteobacteria</taxon>
        <taxon>Sphingomonadales</taxon>
        <taxon>Sphingomonadaceae</taxon>
        <taxon>Sphingobium</taxon>
    </lineage>
</organism>
<dbReference type="RefSeq" id="WP_062792957.1">
    <property type="nucleotide sequence ID" value="NZ_BCZD01000001.1"/>
</dbReference>
<evidence type="ECO:0000313" key="2">
    <source>
        <dbReference type="EMBL" id="KFG91935.1"/>
    </source>
</evidence>
<evidence type="ECO:0000313" key="3">
    <source>
        <dbReference type="Proteomes" id="UP000024284"/>
    </source>
</evidence>
<feature type="domain" description="ThuA-like" evidence="1">
    <location>
        <begin position="440"/>
        <end position="604"/>
    </location>
</feature>
<dbReference type="InterPro" id="IPR029062">
    <property type="entry name" value="Class_I_gatase-like"/>
</dbReference>
<dbReference type="Pfam" id="PF14871">
    <property type="entry name" value="GHL6"/>
    <property type="match status" value="1"/>
</dbReference>
<dbReference type="STRING" id="76947.GCA_002080435_00834"/>
<dbReference type="EMBL" id="JFZA02000001">
    <property type="protein sequence ID" value="KFG91935.1"/>
    <property type="molecule type" value="Genomic_DNA"/>
</dbReference>
<comment type="caution">
    <text evidence="2">The sequence shown here is derived from an EMBL/GenBank/DDBJ whole genome shotgun (WGS) entry which is preliminary data.</text>
</comment>
<dbReference type="AlphaFoldDB" id="A0A086PEW7"/>
<dbReference type="SUPFAM" id="SSF51445">
    <property type="entry name" value="(Trans)glycosidases"/>
    <property type="match status" value="1"/>
</dbReference>
<sequence length="734" mass="81407">MPDILPLDRRAALALGAGALLSGIEPAFARRLSSGATPSWASEPMRWFQLAFTEDDPGQYDPAFWTDYFRQIHADGVCLSAGGGIAFYPTDIPYHGMAQGVGKGIDPFGDMVAACKKLGLRVLARIDPHAMNADAAAAHPEWALTGPDGKIKQHGSAPDLTLTCAYGAYNFELMPKVIEEIARRYPVDGFFGNRWNGSGTCYCQSCRTLYRAASGQDVPLDPDPSKLEGRRYAAWIEERLFSLIDLWNAAARKHRREAFFTPGGDRRGLVDLNGPALSKRLPLAFCDRQARSSDSSPWGTGPEVWGAGRYTRELRAFMKDKPVGHIISVGVEEAYRWKDSVQSPAEIRIWAAGAIAQGARPWITKFNAKPLDRRWMDVVRQIYGWHHANETYLRNTHNLARVGLLHTPRTTAYLGGWTGRGKLEEHGAGFYQAALESRVPFDLIDEDFLDADSLSRFRTLILANAAVLSDRQCDQVRAFVARGGSVIATYQTSLYDGDGRQRTDFGLADLFGCSIAGKVEGPMKNAYLTLRHAHPAMAGLTDISRTIGPLFRLPVTARDQREVALTLVPSYPDLPMERVFTDRTKTDIPMAICRQVGRGRVVYLPMDLDRSFAELGHGDHLTLLRAMLNWAHEEAHPLQVDGPGLLDIACWRQERSLTAHLVNLNNPMAMRGSYREAIRTGPYRVRLQLPEGRRAARARLLTAGADVAHRATDGWVEVDVPHIDFHEVVAIDLT</sequence>
<dbReference type="Proteomes" id="UP000024284">
    <property type="component" value="Unassembled WGS sequence"/>
</dbReference>
<dbReference type="InterPro" id="IPR029010">
    <property type="entry name" value="ThuA-like"/>
</dbReference>
<protein>
    <submittedName>
        <fullName evidence="2">Beta-galactosidase trimerization domain protein</fullName>
    </submittedName>
</protein>
<dbReference type="eggNOG" id="COG1649">
    <property type="taxonomic scope" value="Bacteria"/>
</dbReference>
<evidence type="ECO:0000259" key="1">
    <source>
        <dbReference type="Pfam" id="PF06283"/>
    </source>
</evidence>
<dbReference type="InterPro" id="IPR028212">
    <property type="entry name" value="GHL6"/>
</dbReference>